<dbReference type="Gene3D" id="3.40.1090.10">
    <property type="entry name" value="Cytosolic phospholipase A2 catalytic domain"/>
    <property type="match status" value="2"/>
</dbReference>
<keyword evidence="1 4" id="KW-0378">Hydrolase</keyword>
<keyword evidence="2 4" id="KW-0442">Lipid degradation</keyword>
<feature type="domain" description="PNPLA" evidence="5">
    <location>
        <begin position="24"/>
        <end position="222"/>
    </location>
</feature>
<evidence type="ECO:0000256" key="2">
    <source>
        <dbReference type="ARBA" id="ARBA00022963"/>
    </source>
</evidence>
<feature type="short sequence motif" description="GXSXG" evidence="4">
    <location>
        <begin position="55"/>
        <end position="59"/>
    </location>
</feature>
<evidence type="ECO:0000313" key="7">
    <source>
        <dbReference type="Proteomes" id="UP000255233"/>
    </source>
</evidence>
<keyword evidence="7" id="KW-1185">Reference proteome</keyword>
<feature type="active site" description="Nucleophile" evidence="4">
    <location>
        <position position="57"/>
    </location>
</feature>
<evidence type="ECO:0000256" key="4">
    <source>
        <dbReference type="PROSITE-ProRule" id="PRU01161"/>
    </source>
</evidence>
<feature type="short sequence motif" description="DGA/G" evidence="4">
    <location>
        <begin position="209"/>
        <end position="211"/>
    </location>
</feature>
<dbReference type="CDD" id="cd07205">
    <property type="entry name" value="Pat_PNPLA6_PNPLA7_NTE1_like"/>
    <property type="match status" value="1"/>
</dbReference>
<evidence type="ECO:0000256" key="3">
    <source>
        <dbReference type="ARBA" id="ARBA00023098"/>
    </source>
</evidence>
<dbReference type="InterPro" id="IPR016035">
    <property type="entry name" value="Acyl_Trfase/lysoPLipase"/>
</dbReference>
<dbReference type="STRING" id="880526.GCA_000427365_01060"/>
<dbReference type="PANTHER" id="PTHR14226">
    <property type="entry name" value="NEUROPATHY TARGET ESTERASE/SWISS CHEESE D.MELANOGASTER"/>
    <property type="match status" value="1"/>
</dbReference>
<name>A0A379MNQ6_9BACT</name>
<evidence type="ECO:0000256" key="1">
    <source>
        <dbReference type="ARBA" id="ARBA00022801"/>
    </source>
</evidence>
<reference evidence="6 7" key="1">
    <citation type="submission" date="2018-06" db="EMBL/GenBank/DDBJ databases">
        <authorList>
            <consortium name="Pathogen Informatics"/>
            <person name="Doyle S."/>
        </authorList>
    </citation>
    <scope>NUCLEOTIDE SEQUENCE [LARGE SCALE GENOMIC DNA]</scope>
    <source>
        <strain evidence="6 7">NCTC11190</strain>
    </source>
</reference>
<dbReference type="RefSeq" id="WP_027290799.1">
    <property type="nucleotide sequence ID" value="NZ_UGVL01000001.1"/>
</dbReference>
<dbReference type="AlphaFoldDB" id="A0A379MNQ6"/>
<dbReference type="EMBL" id="UGVL01000001">
    <property type="protein sequence ID" value="SUE33185.1"/>
    <property type="molecule type" value="Genomic_DNA"/>
</dbReference>
<dbReference type="PANTHER" id="PTHR14226:SF29">
    <property type="entry name" value="NEUROPATHY TARGET ESTERASE SWS"/>
    <property type="match status" value="1"/>
</dbReference>
<feature type="active site" description="Proton acceptor" evidence="4">
    <location>
        <position position="209"/>
    </location>
</feature>
<evidence type="ECO:0000259" key="5">
    <source>
        <dbReference type="PROSITE" id="PS51635"/>
    </source>
</evidence>
<keyword evidence="3 4" id="KW-0443">Lipid metabolism</keyword>
<protein>
    <submittedName>
        <fullName evidence="6">Outer membrane protein/protective antigen OMA87</fullName>
    </submittedName>
</protein>
<proteinExistence type="predicted"/>
<dbReference type="InterPro" id="IPR002641">
    <property type="entry name" value="PNPLA_dom"/>
</dbReference>
<dbReference type="GO" id="GO:0016787">
    <property type="term" value="F:hydrolase activity"/>
    <property type="evidence" value="ECO:0007669"/>
    <property type="project" value="UniProtKB-UniRule"/>
</dbReference>
<feature type="short sequence motif" description="GXGXXG" evidence="4">
    <location>
        <begin position="28"/>
        <end position="33"/>
    </location>
</feature>
<sequence length="763" mass="86956">MKRILTLMLILLLAGGARGQRVGVVFSGGGAKGLYHVGILKALEENNIPIDYVSGASMGAIVAGMYAAGYSPDEMIRFFITDTVQHWLSAKSSDLDNNYYFKKFEPSPTMVSVKIDPKAVKSSAIQLPTNIVSPYQLDLAFVRMLFPASAAAGNDFDSLMVPFRCNASDVYNKETVVFDRGSLPFAIRASMTIPLVFKPLTQDTVVLFDGGLYDNFPWQPLDTAFRPDILIGGICASNYENPSADNIVQQVSVMATSKTDYELPDSLDVEIRRRFKEVGVLDYDKASYIIARGYEDAMRQMPLIRERIARRVSDDEITAKREAFKKKIEPLVFEQIDVEGLTPKQTAYVYRQLGLKPRQLFDMEYFERKYMQVLAGGVFTGEFPEVTYNPETGFFRLKLTMHTQASMQFSLGGNISSTALNQGYAALSYRTVGRNVSTYAVQGFFGTFYNSVKVGGRHDIYTNFPFYVDYSYTYDNYDYQANHMNRYYRGKDWRYRTRNENTLTSSIAIPVLENAAFRGRLTLGVTDDYYFRSQFTSADKPDRSSFTYASLSAEVQKQSLNYTLYPNLGTEHILQVRFTEGLESYYPGTLAGASPMFRTRNRNWFEVRYRYERYLPVSKWFTFGFLGEATVTNHPDFDNPLATAMSLPAFQPIPLMRTMFMPEFRSRSYAAAGVIPVFNIINNFYLKSYAYAFVPQEVVYDHGWQGDIWNRLRRRTQFVFGGSLVYQTFIGPASLTLNKFSSGRSDWQVVFNFGYTLFSSRRF</sequence>
<gene>
    <name evidence="6" type="ORF">NCTC11190_00382</name>
</gene>
<accession>A0A379MNQ6</accession>
<dbReference type="SUPFAM" id="SSF52151">
    <property type="entry name" value="FabD/lysophospholipase-like"/>
    <property type="match status" value="1"/>
</dbReference>
<dbReference type="Proteomes" id="UP000255233">
    <property type="component" value="Unassembled WGS sequence"/>
</dbReference>
<dbReference type="Pfam" id="PF01734">
    <property type="entry name" value="Patatin"/>
    <property type="match status" value="1"/>
</dbReference>
<dbReference type="InterPro" id="IPR050301">
    <property type="entry name" value="NTE"/>
</dbReference>
<dbReference type="PROSITE" id="PS51635">
    <property type="entry name" value="PNPLA"/>
    <property type="match status" value="1"/>
</dbReference>
<evidence type="ECO:0000313" key="6">
    <source>
        <dbReference type="EMBL" id="SUE33185.1"/>
    </source>
</evidence>
<organism evidence="6 7">
    <name type="scientific">Rikenella microfusus</name>
    <dbReference type="NCBI Taxonomy" id="28139"/>
    <lineage>
        <taxon>Bacteria</taxon>
        <taxon>Pseudomonadati</taxon>
        <taxon>Bacteroidota</taxon>
        <taxon>Bacteroidia</taxon>
        <taxon>Bacteroidales</taxon>
        <taxon>Rikenellaceae</taxon>
        <taxon>Rikenella</taxon>
    </lineage>
</organism>
<dbReference type="GO" id="GO:0016042">
    <property type="term" value="P:lipid catabolic process"/>
    <property type="evidence" value="ECO:0007669"/>
    <property type="project" value="UniProtKB-UniRule"/>
</dbReference>